<evidence type="ECO:0000256" key="5">
    <source>
        <dbReference type="ARBA" id="ARBA00022692"/>
    </source>
</evidence>
<comment type="subcellular location">
    <subcellularLocation>
        <location evidence="1">Cell membrane</location>
        <topology evidence="1">Single-pass membrane protein</topology>
    </subcellularLocation>
</comment>
<keyword evidence="5" id="KW-0812">Transmembrane</keyword>
<dbReference type="OrthoDB" id="9805828at2"/>
<keyword evidence="9 11" id="KW-0408">Iron</keyword>
<dbReference type="SUPFAM" id="SSF46626">
    <property type="entry name" value="Cytochrome c"/>
    <property type="match status" value="1"/>
</dbReference>
<evidence type="ECO:0000256" key="7">
    <source>
        <dbReference type="ARBA" id="ARBA00022982"/>
    </source>
</evidence>
<keyword evidence="14" id="KW-1185">Reference proteome</keyword>
<keyword evidence="7" id="KW-0249">Electron transport</keyword>
<dbReference type="Proteomes" id="UP000236742">
    <property type="component" value="Unassembled WGS sequence"/>
</dbReference>
<dbReference type="AlphaFoldDB" id="A0A1H5V8S6"/>
<dbReference type="InterPro" id="IPR002327">
    <property type="entry name" value="Cyt_c_1A/1B"/>
</dbReference>
<dbReference type="GO" id="GO:0005886">
    <property type="term" value="C:plasma membrane"/>
    <property type="evidence" value="ECO:0007669"/>
    <property type="project" value="UniProtKB-SubCell"/>
</dbReference>
<dbReference type="InterPro" id="IPR009056">
    <property type="entry name" value="Cyt_c-like_dom"/>
</dbReference>
<dbReference type="PROSITE" id="PS51007">
    <property type="entry name" value="CYTC"/>
    <property type="match status" value="1"/>
</dbReference>
<evidence type="ECO:0000256" key="4">
    <source>
        <dbReference type="ARBA" id="ARBA00022617"/>
    </source>
</evidence>
<evidence type="ECO:0000256" key="9">
    <source>
        <dbReference type="ARBA" id="ARBA00023004"/>
    </source>
</evidence>
<accession>A0A1H5V8S6</accession>
<evidence type="ECO:0000256" key="11">
    <source>
        <dbReference type="PROSITE-ProRule" id="PRU00433"/>
    </source>
</evidence>
<keyword evidence="6 11" id="KW-0479">Metal-binding</keyword>
<keyword evidence="3" id="KW-1003">Cell membrane</keyword>
<sequence>MFDTMTVTKAAGGVLGAFLIFLLGKWAAELMYHVDGHGEAAYVIEVESSGGGEEAVEEVSFEDLLAQADVEKGKKLFKKCVACHKTEEGANATGPYLYGVVGRPVAGVAGFNYSDAMKAHGGEWTPEELFAFLESPKNYIPGNKMTFKGLSKPEDRANIIAYLDSLDD</sequence>
<dbReference type="GO" id="GO:0046872">
    <property type="term" value="F:metal ion binding"/>
    <property type="evidence" value="ECO:0007669"/>
    <property type="project" value="UniProtKB-KW"/>
</dbReference>
<keyword evidence="8" id="KW-1133">Transmembrane helix</keyword>
<evidence type="ECO:0000313" key="13">
    <source>
        <dbReference type="EMBL" id="SEF82857.1"/>
    </source>
</evidence>
<reference evidence="13 14" key="1">
    <citation type="submission" date="2016-10" db="EMBL/GenBank/DDBJ databases">
        <authorList>
            <person name="de Groot N.N."/>
        </authorList>
    </citation>
    <scope>NUCLEOTIDE SEQUENCE [LARGE SCALE GENOMIC DNA]</scope>
    <source>
        <strain evidence="13 14">DSM 23413</strain>
    </source>
</reference>
<dbReference type="EMBL" id="FNVD01000005">
    <property type="protein sequence ID" value="SEF82857.1"/>
    <property type="molecule type" value="Genomic_DNA"/>
</dbReference>
<evidence type="ECO:0000256" key="8">
    <source>
        <dbReference type="ARBA" id="ARBA00022989"/>
    </source>
</evidence>
<evidence type="ECO:0000259" key="12">
    <source>
        <dbReference type="PROSITE" id="PS51007"/>
    </source>
</evidence>
<evidence type="ECO:0000256" key="1">
    <source>
        <dbReference type="ARBA" id="ARBA00004162"/>
    </source>
</evidence>
<evidence type="ECO:0000256" key="10">
    <source>
        <dbReference type="ARBA" id="ARBA00023136"/>
    </source>
</evidence>
<evidence type="ECO:0000256" key="6">
    <source>
        <dbReference type="ARBA" id="ARBA00022723"/>
    </source>
</evidence>
<dbReference type="PRINTS" id="PR00604">
    <property type="entry name" value="CYTCHRMECIAB"/>
</dbReference>
<dbReference type="Pfam" id="PF00034">
    <property type="entry name" value="Cytochrom_C"/>
    <property type="match status" value="1"/>
</dbReference>
<name>A0A1H5V8S6_9RHOB</name>
<feature type="domain" description="Cytochrome c" evidence="12">
    <location>
        <begin position="68"/>
        <end position="167"/>
    </location>
</feature>
<protein>
    <submittedName>
        <fullName evidence="13">Cytochrome c</fullName>
    </submittedName>
</protein>
<evidence type="ECO:0000256" key="2">
    <source>
        <dbReference type="ARBA" id="ARBA00022448"/>
    </source>
</evidence>
<dbReference type="FunFam" id="1.10.760.10:FF:000026">
    <property type="entry name" value="Cytochrome C, membrane-bound"/>
    <property type="match status" value="1"/>
</dbReference>
<keyword evidence="2" id="KW-0813">Transport</keyword>
<dbReference type="InterPro" id="IPR036909">
    <property type="entry name" value="Cyt_c-like_dom_sf"/>
</dbReference>
<keyword evidence="10" id="KW-0472">Membrane</keyword>
<evidence type="ECO:0000313" key="14">
    <source>
        <dbReference type="Proteomes" id="UP000236742"/>
    </source>
</evidence>
<dbReference type="GO" id="GO:0009055">
    <property type="term" value="F:electron transfer activity"/>
    <property type="evidence" value="ECO:0007669"/>
    <property type="project" value="InterPro"/>
</dbReference>
<dbReference type="PANTHER" id="PTHR11961">
    <property type="entry name" value="CYTOCHROME C"/>
    <property type="match status" value="1"/>
</dbReference>
<dbReference type="Gene3D" id="1.10.760.10">
    <property type="entry name" value="Cytochrome c-like domain"/>
    <property type="match status" value="1"/>
</dbReference>
<dbReference type="RefSeq" id="WP_104007630.1">
    <property type="nucleotide sequence ID" value="NZ_FNVD01000005.1"/>
</dbReference>
<proteinExistence type="predicted"/>
<evidence type="ECO:0000256" key="3">
    <source>
        <dbReference type="ARBA" id="ARBA00022475"/>
    </source>
</evidence>
<keyword evidence="4 11" id="KW-0349">Heme</keyword>
<dbReference type="GO" id="GO:0020037">
    <property type="term" value="F:heme binding"/>
    <property type="evidence" value="ECO:0007669"/>
    <property type="project" value="InterPro"/>
</dbReference>
<organism evidence="13 14">
    <name type="scientific">Jhaorihella thermophila</name>
    <dbReference type="NCBI Taxonomy" id="488547"/>
    <lineage>
        <taxon>Bacteria</taxon>
        <taxon>Pseudomonadati</taxon>
        <taxon>Pseudomonadota</taxon>
        <taxon>Alphaproteobacteria</taxon>
        <taxon>Rhodobacterales</taxon>
        <taxon>Paracoccaceae</taxon>
        <taxon>Jhaorihella</taxon>
    </lineage>
</organism>
<gene>
    <name evidence="13" type="ORF">SAMN05421751_105184</name>
</gene>